<sequence length="349" mass="40108">MGCNFSSQGKLQVPEIRASRSITPASQKSDDNSYSHIRLLLLGSAESGKTTVLEQVRLLYKQHFKESEYFHRRAFIYHNIFKCIKALCRAMKISDIEFSDPINAGRAQSIIADEENHYGLFSKEMAEKIKAIWNDKSMQKLYALRSQFNLNDSASYFLNNLDKINTVEYKPSDRDLIMAYVPTCGVQNVVFTANNQSFQLFDIGGQKIDRRKWATQYEGIDAIFFCLAISEYDQVMSEDMVSNRLDDALGLLQKISEEPMFATTPIYLFLNEVDVFCEKLDVIPLSKYKPDFKGGDQDDAIDFMENLAVTALGKRDKSLYRIYRCIAIDTQMMAELLSTVFKDIMKRKR</sequence>
<evidence type="ECO:0000256" key="5">
    <source>
        <dbReference type="ARBA" id="ARBA00022723"/>
    </source>
</evidence>
<dbReference type="PANTHER" id="PTHR10218:SF210">
    <property type="entry name" value="GUANINE NUCLEOTIDE-BINDING PROTEIN ALPHA-13 SUBUNIT"/>
    <property type="match status" value="1"/>
</dbReference>
<comment type="function">
    <text evidence="1">Guanine nucleotide-binding proteins (G proteins) are involved as modulators or transducers in various transmembrane signaling systems.</text>
</comment>
<evidence type="ECO:0000256" key="7">
    <source>
        <dbReference type="ARBA" id="ARBA00022842"/>
    </source>
</evidence>
<keyword evidence="4" id="KW-0519">Myristate</keyword>
<dbReference type="SUPFAM" id="SSF52540">
    <property type="entry name" value="P-loop containing nucleoside triphosphate hydrolases"/>
    <property type="match status" value="1"/>
</dbReference>
<organism evidence="16">
    <name type="scientific">Caenorhabditis brenneri</name>
    <name type="common">Nematode worm</name>
    <dbReference type="NCBI Taxonomy" id="135651"/>
    <lineage>
        <taxon>Eukaryota</taxon>
        <taxon>Metazoa</taxon>
        <taxon>Ecdysozoa</taxon>
        <taxon>Nematoda</taxon>
        <taxon>Chromadorea</taxon>
        <taxon>Rhabditida</taxon>
        <taxon>Rhabditina</taxon>
        <taxon>Rhabditomorpha</taxon>
        <taxon>Rhabditoidea</taxon>
        <taxon>Rhabditidae</taxon>
        <taxon>Peloderinae</taxon>
        <taxon>Caenorhabditis</taxon>
    </lineage>
</organism>
<dbReference type="GO" id="GO:0097730">
    <property type="term" value="C:non-motile cilium"/>
    <property type="evidence" value="ECO:0007669"/>
    <property type="project" value="EnsemblMetazoa"/>
</dbReference>
<dbReference type="Gene3D" id="3.40.50.300">
    <property type="entry name" value="P-loop containing nucleotide triphosphate hydrolases"/>
    <property type="match status" value="1"/>
</dbReference>
<keyword evidence="5 14" id="KW-0479">Metal-binding</keyword>
<keyword evidence="11" id="KW-0449">Lipoprotein</keyword>
<comment type="similarity">
    <text evidence="2">Belongs to the G-alpha family.</text>
</comment>
<dbReference type="InterPro" id="IPR011025">
    <property type="entry name" value="GproteinA_insert"/>
</dbReference>
<dbReference type="GO" id="GO:0043025">
    <property type="term" value="C:neuronal cell body"/>
    <property type="evidence" value="ECO:0007669"/>
    <property type="project" value="EnsemblMetazoa"/>
</dbReference>
<evidence type="ECO:0000256" key="2">
    <source>
        <dbReference type="ARBA" id="ARBA00005804"/>
    </source>
</evidence>
<keyword evidence="10" id="KW-0807">Transducer</keyword>
<dbReference type="AlphaFoldDB" id="G0MTX3"/>
<dbReference type="Pfam" id="PF00503">
    <property type="entry name" value="G-alpha"/>
    <property type="match status" value="1"/>
</dbReference>
<dbReference type="GO" id="GO:0007188">
    <property type="term" value="P:adenylate cyclase-modulating G protein-coupled receptor signaling pathway"/>
    <property type="evidence" value="ECO:0007669"/>
    <property type="project" value="TreeGrafter"/>
</dbReference>
<dbReference type="InParanoid" id="G0MTX3"/>
<evidence type="ECO:0000256" key="4">
    <source>
        <dbReference type="ARBA" id="ARBA00022707"/>
    </source>
</evidence>
<evidence type="ECO:0000256" key="12">
    <source>
        <dbReference type="ARBA" id="ARBA00067290"/>
    </source>
</evidence>
<dbReference type="FunFam" id="3.40.50.300:FF:000692">
    <property type="entry name" value="Guanine nucleotide-binding protein subunit alpha"/>
    <property type="match status" value="1"/>
</dbReference>
<reference evidence="16" key="1">
    <citation type="submission" date="2011-07" db="EMBL/GenBank/DDBJ databases">
        <authorList>
            <consortium name="Caenorhabditis brenneri Sequencing and Analysis Consortium"/>
            <person name="Wilson R.K."/>
        </authorList>
    </citation>
    <scope>NUCLEOTIDE SEQUENCE [LARGE SCALE GENOMIC DNA]</scope>
    <source>
        <strain evidence="16">PB2801</strain>
    </source>
</reference>
<dbReference type="GO" id="GO:0005525">
    <property type="term" value="F:GTP binding"/>
    <property type="evidence" value="ECO:0007669"/>
    <property type="project" value="UniProtKB-KW"/>
</dbReference>
<keyword evidence="7 14" id="KW-0460">Magnesium</keyword>
<dbReference type="OMA" id="HRRAFIY"/>
<dbReference type="PRINTS" id="PR00318">
    <property type="entry name" value="GPROTEINA"/>
</dbReference>
<dbReference type="OrthoDB" id="5817230at2759"/>
<dbReference type="PANTHER" id="PTHR10218">
    <property type="entry name" value="GTP-BINDING PROTEIN ALPHA SUBUNIT"/>
    <property type="match status" value="1"/>
</dbReference>
<dbReference type="GO" id="GO:0031683">
    <property type="term" value="F:G-protein beta/gamma-subunit complex binding"/>
    <property type="evidence" value="ECO:0007669"/>
    <property type="project" value="InterPro"/>
</dbReference>
<evidence type="ECO:0000256" key="1">
    <source>
        <dbReference type="ARBA" id="ARBA00003069"/>
    </source>
</evidence>
<feature type="binding site" evidence="13">
    <location>
        <begin position="152"/>
        <end position="153"/>
    </location>
    <ligand>
        <name>GTP</name>
        <dbReference type="ChEBI" id="CHEBI:37565"/>
    </ligand>
</feature>
<accession>G0MTX3</accession>
<dbReference type="CDD" id="cd00066">
    <property type="entry name" value="G-alpha"/>
    <property type="match status" value="1"/>
</dbReference>
<dbReference type="SMART" id="SM00275">
    <property type="entry name" value="G_alpha"/>
    <property type="match status" value="1"/>
</dbReference>
<evidence type="ECO:0000256" key="14">
    <source>
        <dbReference type="PIRSR" id="PIRSR601019-2"/>
    </source>
</evidence>
<dbReference type="Proteomes" id="UP000008068">
    <property type="component" value="Unassembled WGS sequence"/>
</dbReference>
<evidence type="ECO:0000256" key="8">
    <source>
        <dbReference type="ARBA" id="ARBA00023134"/>
    </source>
</evidence>
<evidence type="ECO:0000256" key="11">
    <source>
        <dbReference type="ARBA" id="ARBA00023288"/>
    </source>
</evidence>
<dbReference type="GO" id="GO:0005834">
    <property type="term" value="C:heterotrimeric G-protein complex"/>
    <property type="evidence" value="ECO:0007669"/>
    <property type="project" value="TreeGrafter"/>
</dbReference>
<dbReference type="GO" id="GO:0003924">
    <property type="term" value="F:GTPase activity"/>
    <property type="evidence" value="ECO:0007669"/>
    <property type="project" value="InterPro"/>
</dbReference>
<evidence type="ECO:0000256" key="10">
    <source>
        <dbReference type="ARBA" id="ARBA00023224"/>
    </source>
</evidence>
<dbReference type="STRING" id="135651.G0MTX3"/>
<gene>
    <name evidence="15" type="primary">Cbn-gpa-13</name>
    <name evidence="15" type="ORF">CAEBREN_06580</name>
</gene>
<keyword evidence="16" id="KW-1185">Reference proteome</keyword>
<feature type="binding site" evidence="13">
    <location>
        <begin position="271"/>
        <end position="274"/>
    </location>
    <ligand>
        <name>GTP</name>
        <dbReference type="ChEBI" id="CHEBI:37565"/>
    </ligand>
</feature>
<evidence type="ECO:0000256" key="3">
    <source>
        <dbReference type="ARBA" id="ARBA00011356"/>
    </source>
</evidence>
<evidence type="ECO:0000256" key="9">
    <source>
        <dbReference type="ARBA" id="ARBA00023139"/>
    </source>
</evidence>
<keyword evidence="6 13" id="KW-0547">Nucleotide-binding</keyword>
<feature type="binding site" evidence="13">
    <location>
        <position position="327"/>
    </location>
    <ligand>
        <name>GTP</name>
        <dbReference type="ChEBI" id="CHEBI:37565"/>
    </ligand>
</feature>
<feature type="binding site" evidence="14">
    <location>
        <position position="183"/>
    </location>
    <ligand>
        <name>Mg(2+)</name>
        <dbReference type="ChEBI" id="CHEBI:18420"/>
    </ligand>
</feature>
<evidence type="ECO:0000256" key="13">
    <source>
        <dbReference type="PIRSR" id="PIRSR601019-1"/>
    </source>
</evidence>
<evidence type="ECO:0000313" key="16">
    <source>
        <dbReference type="Proteomes" id="UP000008068"/>
    </source>
</evidence>
<name>G0MTX3_CAEBE</name>
<feature type="binding site" evidence="13">
    <location>
        <begin position="202"/>
        <end position="206"/>
    </location>
    <ligand>
        <name>GTP</name>
        <dbReference type="ChEBI" id="CHEBI:37565"/>
    </ligand>
</feature>
<dbReference type="SUPFAM" id="SSF47895">
    <property type="entry name" value="Transducin (alpha subunit), insertion domain"/>
    <property type="match status" value="1"/>
</dbReference>
<protein>
    <recommendedName>
        <fullName evidence="12">Guanine nucleotide-binding protein alpha-13 subunit</fullName>
    </recommendedName>
</protein>
<evidence type="ECO:0000313" key="15">
    <source>
        <dbReference type="EMBL" id="EGT43715.1"/>
    </source>
</evidence>
<dbReference type="GO" id="GO:0001664">
    <property type="term" value="F:G protein-coupled receptor binding"/>
    <property type="evidence" value="ECO:0007669"/>
    <property type="project" value="TreeGrafter"/>
</dbReference>
<evidence type="ECO:0000256" key="6">
    <source>
        <dbReference type="ARBA" id="ARBA00022741"/>
    </source>
</evidence>
<keyword evidence="9" id="KW-0564">Palmitate</keyword>
<dbReference type="GO" id="GO:0030424">
    <property type="term" value="C:axon"/>
    <property type="evidence" value="ECO:0007669"/>
    <property type="project" value="EnsemblMetazoa"/>
</dbReference>
<feature type="binding site" evidence="13">
    <location>
        <begin position="46"/>
        <end position="51"/>
    </location>
    <ligand>
        <name>GTP</name>
        <dbReference type="ChEBI" id="CHEBI:37565"/>
    </ligand>
</feature>
<dbReference type="EMBL" id="GL379811">
    <property type="protein sequence ID" value="EGT43715.1"/>
    <property type="molecule type" value="Genomic_DNA"/>
</dbReference>
<dbReference type="PROSITE" id="PS51882">
    <property type="entry name" value="G_ALPHA"/>
    <property type="match status" value="1"/>
</dbReference>
<dbReference type="FunCoup" id="G0MTX3">
    <property type="interactions" value="4"/>
</dbReference>
<dbReference type="FunFam" id="1.10.400.10:FF:000010">
    <property type="entry name" value="Guanine nucleotide-binding protein alpha-13 subunit"/>
    <property type="match status" value="1"/>
</dbReference>
<dbReference type="GO" id="GO:0046872">
    <property type="term" value="F:metal ion binding"/>
    <property type="evidence" value="ECO:0007669"/>
    <property type="project" value="UniProtKB-KW"/>
</dbReference>
<dbReference type="InterPro" id="IPR001019">
    <property type="entry name" value="Gprotein_alpha_su"/>
</dbReference>
<dbReference type="HOGENOM" id="CLU_014184_6_0_1"/>
<dbReference type="GO" id="GO:0005737">
    <property type="term" value="C:cytoplasm"/>
    <property type="evidence" value="ECO:0007669"/>
    <property type="project" value="TreeGrafter"/>
</dbReference>
<comment type="subunit">
    <text evidence="3">G proteins are composed of 3 units; alpha, beta and gamma. The alpha chain contains the guanine nucleotide binding site.</text>
</comment>
<dbReference type="eggNOG" id="KOG0082">
    <property type="taxonomic scope" value="Eukaryota"/>
</dbReference>
<keyword evidence="8 13" id="KW-0342">GTP-binding</keyword>
<dbReference type="InterPro" id="IPR027417">
    <property type="entry name" value="P-loop_NTPase"/>
</dbReference>
<proteinExistence type="inferred from homology"/>
<dbReference type="Gene3D" id="1.10.400.10">
    <property type="entry name" value="GI Alpha 1, domain 2-like"/>
    <property type="match status" value="1"/>
</dbReference>
<feature type="binding site" evidence="14">
    <location>
        <position position="50"/>
    </location>
    <ligand>
        <name>Mg(2+)</name>
        <dbReference type="ChEBI" id="CHEBI:18420"/>
    </ligand>
</feature>